<dbReference type="BioCyc" id="PPUT160488:G1G01-3258-MONOMER"/>
<dbReference type="EMBL" id="AE015451">
    <property type="protein sequence ID" value="AMM02893.1"/>
    <property type="molecule type" value="Genomic_DNA"/>
</dbReference>
<protein>
    <submittedName>
        <fullName evidence="1">Uncharacterized protein</fullName>
    </submittedName>
</protein>
<reference evidence="1 2" key="2">
    <citation type="journal article" date="2016" name="Environ. Microbiol.">
        <title>The revisited genome of Pseudomonas putida KT2440 enlightens its value as a robust metabolic chassis.</title>
        <authorList>
            <person name="Belda E."/>
            <person name="van Heck R.G."/>
            <person name="Lopez-Sanchez M.J."/>
            <person name="Cruveiller S."/>
            <person name="Barbe V."/>
            <person name="Fraser C."/>
            <person name="Klenk H.P."/>
            <person name="Petersen J."/>
            <person name="Morgat A."/>
            <person name="Nikel P.I."/>
            <person name="Vallenet D."/>
            <person name="Rouy Z."/>
            <person name="Sekowska A."/>
            <person name="Martins Dos Santos V.A."/>
            <person name="de Lorenzo V."/>
            <person name="Danchin A."/>
            <person name="Medigue C."/>
        </authorList>
    </citation>
    <scope>NUCLEOTIDE SEQUENCE [LARGE SCALE GENOMIC DNA]</scope>
    <source>
        <strain evidence="2">ATCC 47054 / DSM 6125 / CFBP 8728 / NCIMB 11950 / KT2440</strain>
    </source>
</reference>
<sequence>MVLALLHNAAITISSVRYYIDLLNKLPTEENDSQWLGELERAYWIEKYSAVLSRMIRIVGHQTFETRIGDNHFESFKKIFPMGRQ</sequence>
<gene>
    <name evidence="1" type="ordered locus">PP_5557</name>
</gene>
<dbReference type="OrthoDB" id="346283at2"/>
<dbReference type="AlphaFoldDB" id="A0A140FWB0"/>
<proteinExistence type="predicted"/>
<name>A0A140FWB0_PSEPK</name>
<organism evidence="1 2">
    <name type="scientific">Pseudomonas putida (strain ATCC 47054 / DSM 6125 / CFBP 8728 / NCIMB 11950 / KT2440)</name>
    <dbReference type="NCBI Taxonomy" id="160488"/>
    <lineage>
        <taxon>Bacteria</taxon>
        <taxon>Pseudomonadati</taxon>
        <taxon>Pseudomonadota</taxon>
        <taxon>Gammaproteobacteria</taxon>
        <taxon>Pseudomonadales</taxon>
        <taxon>Pseudomonadaceae</taxon>
        <taxon>Pseudomonas</taxon>
    </lineage>
</organism>
<keyword evidence="2" id="KW-1185">Reference proteome</keyword>
<dbReference type="KEGG" id="ppu:PP_5557"/>
<reference evidence="1 2" key="1">
    <citation type="journal article" date="2002" name="Environ. Microbiol.">
        <title>Complete genome sequence and comparative analysis of the metabolically versatile Pseudomonas putida KT2440.</title>
        <authorList>
            <person name="Nelson K.E."/>
            <person name="Weinel C."/>
            <person name="Paulsen I.T."/>
            <person name="Dodson R.J."/>
            <person name="Hilbert H."/>
            <person name="Martins dos Santos V.A."/>
            <person name="Fouts D.E."/>
            <person name="Gill S.R."/>
            <person name="Pop M."/>
            <person name="Holmes M."/>
            <person name="Brinkac L."/>
            <person name="Beanan M."/>
            <person name="DeBoy R.T."/>
            <person name="Daugherty S."/>
            <person name="Kolonay J."/>
            <person name="Madupu R."/>
            <person name="Nelson W."/>
            <person name="White O."/>
            <person name="Peterson J."/>
            <person name="Khouri H."/>
            <person name="Hance I."/>
            <person name="Chris Lee P."/>
            <person name="Holtzapple E."/>
            <person name="Scanlan D."/>
            <person name="Tran K."/>
            <person name="Moazzez A."/>
            <person name="Utterback T."/>
            <person name="Rizzo M."/>
            <person name="Lee K."/>
            <person name="Kosack D."/>
            <person name="Moestl D."/>
            <person name="Wedler H."/>
            <person name="Lauber J."/>
            <person name="Stjepandic D."/>
            <person name="Hoheisel J."/>
            <person name="Straetz M."/>
            <person name="Heim S."/>
            <person name="Kiewitz C."/>
            <person name="Eisen J.A."/>
            <person name="Timmis K.N."/>
            <person name="Dusterhoft A."/>
            <person name="Tummler B."/>
            <person name="Fraser C.M."/>
        </authorList>
    </citation>
    <scope>NUCLEOTIDE SEQUENCE [LARGE SCALE GENOMIC DNA]</scope>
    <source>
        <strain evidence="2">ATCC 47054 / DSM 6125 / CFBP 8728 / NCIMB 11950 / KT2440</strain>
    </source>
</reference>
<accession>A0A140FWB0</accession>
<dbReference type="Proteomes" id="UP000000556">
    <property type="component" value="Chromosome"/>
</dbReference>
<evidence type="ECO:0000313" key="1">
    <source>
        <dbReference type="EMBL" id="AMM02893.1"/>
    </source>
</evidence>
<evidence type="ECO:0000313" key="2">
    <source>
        <dbReference type="Proteomes" id="UP000000556"/>
    </source>
</evidence>